<evidence type="ECO:0000256" key="5">
    <source>
        <dbReference type="ARBA" id="ARBA00022737"/>
    </source>
</evidence>
<evidence type="ECO:0000313" key="11">
    <source>
        <dbReference type="EMBL" id="GMH59046.1"/>
    </source>
</evidence>
<keyword evidence="7" id="KW-0539">Nucleus</keyword>
<keyword evidence="3" id="KW-0507">mRNA processing</keyword>
<dbReference type="PROSITE" id="PS50082">
    <property type="entry name" value="WD_REPEATS_2"/>
    <property type="match status" value="4"/>
</dbReference>
<dbReference type="PANTHER" id="PTHR43979">
    <property type="entry name" value="PRE-MRNA-PROCESSING FACTOR 17"/>
    <property type="match status" value="1"/>
</dbReference>
<dbReference type="InterPro" id="IPR001680">
    <property type="entry name" value="WD40_rpt"/>
</dbReference>
<feature type="repeat" description="WD" evidence="9">
    <location>
        <begin position="558"/>
        <end position="589"/>
    </location>
</feature>
<dbReference type="OrthoDB" id="10257301at2759"/>
<accession>A0A9W6ZT88</accession>
<feature type="repeat" description="WD" evidence="9">
    <location>
        <begin position="374"/>
        <end position="415"/>
    </location>
</feature>
<dbReference type="InterPro" id="IPR019775">
    <property type="entry name" value="WD40_repeat_CS"/>
</dbReference>
<gene>
    <name evidence="11" type="ORF">TrLO_g9715</name>
</gene>
<evidence type="ECO:0000256" key="6">
    <source>
        <dbReference type="ARBA" id="ARBA00023187"/>
    </source>
</evidence>
<dbReference type="InterPro" id="IPR036322">
    <property type="entry name" value="WD40_repeat_dom_sf"/>
</dbReference>
<evidence type="ECO:0000313" key="12">
    <source>
        <dbReference type="Proteomes" id="UP001165122"/>
    </source>
</evidence>
<proteinExistence type="predicted"/>
<name>A0A9W6ZT88_9STRA</name>
<evidence type="ECO:0000256" key="9">
    <source>
        <dbReference type="PROSITE-ProRule" id="PRU00221"/>
    </source>
</evidence>
<dbReference type="GO" id="GO:0000398">
    <property type="term" value="P:mRNA splicing, via spliceosome"/>
    <property type="evidence" value="ECO:0007669"/>
    <property type="project" value="InterPro"/>
</dbReference>
<evidence type="ECO:0000256" key="2">
    <source>
        <dbReference type="ARBA" id="ARBA00022574"/>
    </source>
</evidence>
<evidence type="ECO:0000256" key="1">
    <source>
        <dbReference type="ARBA" id="ARBA00004123"/>
    </source>
</evidence>
<dbReference type="SMART" id="SM00320">
    <property type="entry name" value="WD40"/>
    <property type="match status" value="6"/>
</dbReference>
<sequence>MDALVQYSDSDDDNTPNATTNVPVSIAGIKKMAAAPQPSILSTRKTVQSGPSSSQALALVGSSVTSHGLANREKYRTKTAAEAATVGPAPPKNDNIFKQTAWNKGMVGAAGVLEKVAFDDAAFNANYDSYNATGTADAVDSTERISVILPSGSLSASNQDLQRPDRMNKKHEFAQDANSQQPKKRKKRKHNYAADASTELDGDDGQFGIWGKPSQKELDLMEDSLTDAAKGELNEHQLEKRQEIEDAMAAKKGAAADSDETAFDKMVERKMAHLLPPRLEAGATAKKATTKFHGAQMYDYQGRSWMAPPSGIHASDDHQCYIPKKCVHTFNNAHAKGVHAIRFFPKTGHLLLSAGLDGIVKIWNVATKKLMRVYDGHTAAVRDICFSNDGSKFLTCSYDRWIRLWDTETGEVINTFTSRRVPYCVKFYPNDNNFFVVGQSDNKVLTFDCTTGEITQEYNHHLAAVNSVTFVEEGKKLVTTSDDKKVLIWEWDIGVPIKYIAEPDMHSMPAVTAHPKADFMVLQSLDNEIKVYGSTDRFQFQRKKNFKGHQVAGFACEMAFSPSGKFLVSGDGNGKLYFWDWNTTKSYARFNAHTRGPTMSCEWSPVDPSLVASCGWDGCIKFWSNTTK</sequence>
<feature type="region of interest" description="Disordered" evidence="10">
    <location>
        <begin position="172"/>
        <end position="208"/>
    </location>
</feature>
<dbReference type="GO" id="GO:0003729">
    <property type="term" value="F:mRNA binding"/>
    <property type="evidence" value="ECO:0007669"/>
    <property type="project" value="TreeGrafter"/>
</dbReference>
<evidence type="ECO:0000256" key="7">
    <source>
        <dbReference type="ARBA" id="ARBA00023242"/>
    </source>
</evidence>
<feature type="repeat" description="WD" evidence="9">
    <location>
        <begin position="458"/>
        <end position="490"/>
    </location>
</feature>
<keyword evidence="4" id="KW-0747">Spliceosome</keyword>
<feature type="repeat" description="WD" evidence="9">
    <location>
        <begin position="331"/>
        <end position="373"/>
    </location>
</feature>
<dbReference type="PANTHER" id="PTHR43979:SF1">
    <property type="entry name" value="PRE-MRNA-PROCESSING FACTOR 17"/>
    <property type="match status" value="1"/>
</dbReference>
<dbReference type="PROSITE" id="PS00678">
    <property type="entry name" value="WD_REPEATS_1"/>
    <property type="match status" value="1"/>
</dbReference>
<keyword evidence="2 9" id="KW-0853">WD repeat</keyword>
<comment type="caution">
    <text evidence="11">The sequence shown here is derived from an EMBL/GenBank/DDBJ whole genome shotgun (WGS) entry which is preliminary data.</text>
</comment>
<feature type="compositionally biased region" description="Basic residues" evidence="10">
    <location>
        <begin position="182"/>
        <end position="191"/>
    </location>
</feature>
<dbReference type="EMBL" id="BRXW01000484">
    <property type="protein sequence ID" value="GMH59046.1"/>
    <property type="molecule type" value="Genomic_DNA"/>
</dbReference>
<dbReference type="PROSITE" id="PS50294">
    <property type="entry name" value="WD_REPEATS_REGION"/>
    <property type="match status" value="3"/>
</dbReference>
<evidence type="ECO:0000256" key="3">
    <source>
        <dbReference type="ARBA" id="ARBA00022664"/>
    </source>
</evidence>
<dbReference type="Proteomes" id="UP001165122">
    <property type="component" value="Unassembled WGS sequence"/>
</dbReference>
<dbReference type="AlphaFoldDB" id="A0A9W6ZT88"/>
<evidence type="ECO:0000256" key="10">
    <source>
        <dbReference type="SAM" id="MobiDB-lite"/>
    </source>
</evidence>
<dbReference type="Gene3D" id="2.130.10.10">
    <property type="entry name" value="YVTN repeat-like/Quinoprotein amine dehydrogenase"/>
    <property type="match status" value="1"/>
</dbReference>
<feature type="region of interest" description="Disordered" evidence="10">
    <location>
        <begin position="1"/>
        <end position="20"/>
    </location>
</feature>
<reference evidence="12" key="1">
    <citation type="journal article" date="2023" name="Commun. Biol.">
        <title>Genome analysis of Parmales, the sister group of diatoms, reveals the evolutionary specialization of diatoms from phago-mixotrophs to photoautotrophs.</title>
        <authorList>
            <person name="Ban H."/>
            <person name="Sato S."/>
            <person name="Yoshikawa S."/>
            <person name="Yamada K."/>
            <person name="Nakamura Y."/>
            <person name="Ichinomiya M."/>
            <person name="Sato N."/>
            <person name="Blanc-Mathieu R."/>
            <person name="Endo H."/>
            <person name="Kuwata A."/>
            <person name="Ogata H."/>
        </authorList>
    </citation>
    <scope>NUCLEOTIDE SEQUENCE [LARGE SCALE GENOMIC DNA]</scope>
    <source>
        <strain evidence="12">NIES 3700</strain>
    </source>
</reference>
<dbReference type="FunFam" id="2.130.10.10:FF:000034">
    <property type="entry name" value="Pre-mRNA-processing factor 17, putative"/>
    <property type="match status" value="1"/>
</dbReference>
<comment type="subcellular location">
    <subcellularLocation>
        <location evidence="1">Nucleus</location>
    </subcellularLocation>
</comment>
<keyword evidence="12" id="KW-1185">Reference proteome</keyword>
<dbReference type="InterPro" id="IPR032847">
    <property type="entry name" value="PRPF17"/>
</dbReference>
<keyword evidence="5" id="KW-0677">Repeat</keyword>
<dbReference type="GO" id="GO:0071013">
    <property type="term" value="C:catalytic step 2 spliceosome"/>
    <property type="evidence" value="ECO:0007669"/>
    <property type="project" value="InterPro"/>
</dbReference>
<keyword evidence="6" id="KW-0508">mRNA splicing</keyword>
<dbReference type="SUPFAM" id="SSF50978">
    <property type="entry name" value="WD40 repeat-like"/>
    <property type="match status" value="1"/>
</dbReference>
<protein>
    <recommendedName>
        <fullName evidence="8">Pre-mRNA-processing factor 17</fullName>
    </recommendedName>
</protein>
<evidence type="ECO:0000256" key="8">
    <source>
        <dbReference type="ARBA" id="ARBA00068146"/>
    </source>
</evidence>
<evidence type="ECO:0000256" key="4">
    <source>
        <dbReference type="ARBA" id="ARBA00022728"/>
    </source>
</evidence>
<organism evidence="11 12">
    <name type="scientific">Triparma laevis f. longispina</name>
    <dbReference type="NCBI Taxonomy" id="1714387"/>
    <lineage>
        <taxon>Eukaryota</taxon>
        <taxon>Sar</taxon>
        <taxon>Stramenopiles</taxon>
        <taxon>Ochrophyta</taxon>
        <taxon>Bolidophyceae</taxon>
        <taxon>Parmales</taxon>
        <taxon>Triparmaceae</taxon>
        <taxon>Triparma</taxon>
    </lineage>
</organism>
<dbReference type="InterPro" id="IPR015943">
    <property type="entry name" value="WD40/YVTN_repeat-like_dom_sf"/>
</dbReference>
<dbReference type="Pfam" id="PF00400">
    <property type="entry name" value="WD40"/>
    <property type="match status" value="5"/>
</dbReference>
<dbReference type="CDD" id="cd00200">
    <property type="entry name" value="WD40"/>
    <property type="match status" value="1"/>
</dbReference>